<organism evidence="5 6">
    <name type="scientific">Prorocentrum cordatum</name>
    <dbReference type="NCBI Taxonomy" id="2364126"/>
    <lineage>
        <taxon>Eukaryota</taxon>
        <taxon>Sar</taxon>
        <taxon>Alveolata</taxon>
        <taxon>Dinophyceae</taxon>
        <taxon>Prorocentrales</taxon>
        <taxon>Prorocentraceae</taxon>
        <taxon>Prorocentrum</taxon>
    </lineage>
</organism>
<feature type="repeat" description="ANK" evidence="3">
    <location>
        <begin position="102"/>
        <end position="134"/>
    </location>
</feature>
<dbReference type="Pfam" id="PF12796">
    <property type="entry name" value="Ank_2"/>
    <property type="match status" value="1"/>
</dbReference>
<evidence type="ECO:0000256" key="2">
    <source>
        <dbReference type="ARBA" id="ARBA00023043"/>
    </source>
</evidence>
<feature type="region of interest" description="Disordered" evidence="4">
    <location>
        <begin position="592"/>
        <end position="623"/>
    </location>
</feature>
<gene>
    <name evidence="5" type="ORF">PCOR1329_LOCUS69882</name>
</gene>
<evidence type="ECO:0000256" key="1">
    <source>
        <dbReference type="ARBA" id="ARBA00022737"/>
    </source>
</evidence>
<feature type="compositionally biased region" description="Low complexity" evidence="4">
    <location>
        <begin position="190"/>
        <end position="215"/>
    </location>
</feature>
<feature type="region of interest" description="Disordered" evidence="4">
    <location>
        <begin position="283"/>
        <end position="326"/>
    </location>
</feature>
<dbReference type="PROSITE" id="PS50297">
    <property type="entry name" value="ANK_REP_REGION"/>
    <property type="match status" value="1"/>
</dbReference>
<feature type="compositionally biased region" description="Low complexity" evidence="4">
    <location>
        <begin position="609"/>
        <end position="623"/>
    </location>
</feature>
<dbReference type="PANTHER" id="PTHR24161:SF17">
    <property type="entry name" value="PALMITOYLTRANSFERASE"/>
    <property type="match status" value="1"/>
</dbReference>
<dbReference type="SUPFAM" id="SSF48403">
    <property type="entry name" value="Ankyrin repeat"/>
    <property type="match status" value="1"/>
</dbReference>
<keyword evidence="1" id="KW-0677">Repeat</keyword>
<comment type="caution">
    <text evidence="5">The sequence shown here is derived from an EMBL/GenBank/DDBJ whole genome shotgun (WGS) entry which is preliminary data.</text>
</comment>
<evidence type="ECO:0000313" key="6">
    <source>
        <dbReference type="Proteomes" id="UP001189429"/>
    </source>
</evidence>
<dbReference type="InterPro" id="IPR036770">
    <property type="entry name" value="Ankyrin_rpt-contain_sf"/>
</dbReference>
<dbReference type="InterPro" id="IPR002110">
    <property type="entry name" value="Ankyrin_rpt"/>
</dbReference>
<proteinExistence type="predicted"/>
<dbReference type="PROSITE" id="PS50088">
    <property type="entry name" value="ANK_REPEAT"/>
    <property type="match status" value="1"/>
</dbReference>
<accession>A0ABN9WRG1</accession>
<name>A0ABN9WRG1_9DINO</name>
<dbReference type="EMBL" id="CAUYUJ010019193">
    <property type="protein sequence ID" value="CAK0889323.1"/>
    <property type="molecule type" value="Genomic_DNA"/>
</dbReference>
<feature type="region of interest" description="Disordered" evidence="4">
    <location>
        <begin position="190"/>
        <end position="225"/>
    </location>
</feature>
<dbReference type="PANTHER" id="PTHR24161">
    <property type="entry name" value="ANK_REP_REGION DOMAIN-CONTAINING PROTEIN-RELATED"/>
    <property type="match status" value="1"/>
</dbReference>
<sequence length="679" mass="71640">MQVFQFKARDLKEGRIWSCTSFDYESINWLTSIGKWTLNRLDGPGVSFKRGCYWFHAAFGDRLEFGSYTLRKIMNTDGTPLEPAYSEFVSYMEIKRKDTPMITETPLMWAAVKGHTEVVCVLLEAGADPLAVDALGATPALLAVQYQQVPALLVLLGRGQHERQLVSTDHQGRSPAHWAAYKGQPEALHARAPASPSATRRPRSPVAVSVRPISRQRASAPGAGLGCRGEVAETVALPMPPKGVTEYLVQVVGAGVAPGGAREQAGRPWPPAAVARACRALQSAAGGEGRPPASPGGCGEPPARARARQRQLRAAGGGRRRSDGGRRPWAAAGWWLFTAAGRQWRAPGGGRAAAMPRAGPRVGPLRRAPLPVGAACVGAAALPRRRDSCAACLPSCLLPRGLLLAAAAPPVALGPEARRLCESAAAGQPLEIPRWLALADEALAKAARLPAEDVLLLLRALLRHRVEDPGLFAALGDRVTRLAPGLSVSAALDALELFGHYRDSRAGRASNRALSGEASLQRAQSSWRGRAESAALMAVHRYATWLQEAPLIVDYAALAKGCNAPRRRFVAPASLQSVEQEVKEGASIVEGMQDGSESEDEAMPTSNCPPASSSAGDDASAAPPERIPVMSWAAGLCLRLQETAVSDAARVPGGCLVGASKEVPACAGVGPNGGRRLEV</sequence>
<evidence type="ECO:0000256" key="4">
    <source>
        <dbReference type="SAM" id="MobiDB-lite"/>
    </source>
</evidence>
<keyword evidence="6" id="KW-1185">Reference proteome</keyword>
<dbReference type="SMART" id="SM00248">
    <property type="entry name" value="ANK"/>
    <property type="match status" value="3"/>
</dbReference>
<reference evidence="5" key="1">
    <citation type="submission" date="2023-10" db="EMBL/GenBank/DDBJ databases">
        <authorList>
            <person name="Chen Y."/>
            <person name="Shah S."/>
            <person name="Dougan E. K."/>
            <person name="Thang M."/>
            <person name="Chan C."/>
        </authorList>
    </citation>
    <scope>NUCLEOTIDE SEQUENCE [LARGE SCALE GENOMIC DNA]</scope>
</reference>
<evidence type="ECO:0000256" key="3">
    <source>
        <dbReference type="PROSITE-ProRule" id="PRU00023"/>
    </source>
</evidence>
<dbReference type="Proteomes" id="UP001189429">
    <property type="component" value="Unassembled WGS sequence"/>
</dbReference>
<protein>
    <submittedName>
        <fullName evidence="5">Uncharacterized protein</fullName>
    </submittedName>
</protein>
<dbReference type="Gene3D" id="1.25.40.20">
    <property type="entry name" value="Ankyrin repeat-containing domain"/>
    <property type="match status" value="1"/>
</dbReference>
<evidence type="ECO:0000313" key="5">
    <source>
        <dbReference type="EMBL" id="CAK0889323.1"/>
    </source>
</evidence>
<keyword evidence="2 3" id="KW-0040">ANK repeat</keyword>